<dbReference type="STRING" id="929713.NIASO_15185"/>
<dbReference type="Proteomes" id="UP000003586">
    <property type="component" value="Chromosome"/>
</dbReference>
<dbReference type="KEGG" id="nso:NIASO_15185"/>
<dbReference type="HOGENOM" id="CLU_3202550_0_0_10"/>
<organism evidence="1 2">
    <name type="scientific">Niabella soli DSM 19437</name>
    <dbReference type="NCBI Taxonomy" id="929713"/>
    <lineage>
        <taxon>Bacteria</taxon>
        <taxon>Pseudomonadati</taxon>
        <taxon>Bacteroidota</taxon>
        <taxon>Chitinophagia</taxon>
        <taxon>Chitinophagales</taxon>
        <taxon>Chitinophagaceae</taxon>
        <taxon>Niabella</taxon>
    </lineage>
</organism>
<gene>
    <name evidence="1" type="ORF">NIASO_15185</name>
</gene>
<proteinExistence type="predicted"/>
<dbReference type="AlphaFoldDB" id="W0F4B1"/>
<sequence length="45" mass="5214">MDIQWKTGVLGKQKIKSNPVFYIKELLIPLILWVRSPQANNFATN</sequence>
<reference evidence="1 2" key="1">
    <citation type="submission" date="2013-12" db="EMBL/GenBank/DDBJ databases">
        <authorList>
            <consortium name="DOE Joint Genome Institute"/>
            <person name="Eisen J."/>
            <person name="Huntemann M."/>
            <person name="Han J."/>
            <person name="Chen A."/>
            <person name="Kyrpides N."/>
            <person name="Mavromatis K."/>
            <person name="Markowitz V."/>
            <person name="Palaniappan K."/>
            <person name="Ivanova N."/>
            <person name="Schaumberg A."/>
            <person name="Pati A."/>
            <person name="Liolios K."/>
            <person name="Nordberg H.P."/>
            <person name="Cantor M.N."/>
            <person name="Hua S.X."/>
            <person name="Woyke T."/>
        </authorList>
    </citation>
    <scope>NUCLEOTIDE SEQUENCE [LARGE SCALE GENOMIC DNA]</scope>
    <source>
        <strain evidence="2">DSM 19437</strain>
    </source>
</reference>
<protein>
    <submittedName>
        <fullName evidence="1">Uncharacterized protein</fullName>
    </submittedName>
</protein>
<dbReference type="EMBL" id="CP007035">
    <property type="protein sequence ID" value="AHF17847.1"/>
    <property type="molecule type" value="Genomic_DNA"/>
</dbReference>
<keyword evidence="2" id="KW-1185">Reference proteome</keyword>
<evidence type="ECO:0000313" key="2">
    <source>
        <dbReference type="Proteomes" id="UP000003586"/>
    </source>
</evidence>
<name>W0F4B1_9BACT</name>
<evidence type="ECO:0000313" key="1">
    <source>
        <dbReference type="EMBL" id="AHF17847.1"/>
    </source>
</evidence>
<accession>W0F4B1</accession>